<feature type="compositionally biased region" description="Basic and acidic residues" evidence="1">
    <location>
        <begin position="131"/>
        <end position="141"/>
    </location>
</feature>
<gene>
    <name evidence="3" type="ORF">QR680_014721</name>
</gene>
<keyword evidence="2" id="KW-0812">Transmembrane</keyword>
<evidence type="ECO:0000313" key="4">
    <source>
        <dbReference type="Proteomes" id="UP001175271"/>
    </source>
</evidence>
<evidence type="ECO:0000256" key="1">
    <source>
        <dbReference type="SAM" id="MobiDB-lite"/>
    </source>
</evidence>
<dbReference type="AlphaFoldDB" id="A0AA39M4J8"/>
<reference evidence="3" key="1">
    <citation type="submission" date="2023-06" db="EMBL/GenBank/DDBJ databases">
        <title>Genomic analysis of the entomopathogenic nematode Steinernema hermaphroditum.</title>
        <authorList>
            <person name="Schwarz E.M."/>
            <person name="Heppert J.K."/>
            <person name="Baniya A."/>
            <person name="Schwartz H.T."/>
            <person name="Tan C.-H."/>
            <person name="Antoshechkin I."/>
            <person name="Sternberg P.W."/>
            <person name="Goodrich-Blair H."/>
            <person name="Dillman A.R."/>
        </authorList>
    </citation>
    <scope>NUCLEOTIDE SEQUENCE</scope>
    <source>
        <strain evidence="3">PS9179</strain>
        <tissue evidence="3">Whole animal</tissue>
    </source>
</reference>
<dbReference type="EMBL" id="JAUCMV010000002">
    <property type="protein sequence ID" value="KAK0420498.1"/>
    <property type="molecule type" value="Genomic_DNA"/>
</dbReference>
<feature type="compositionally biased region" description="Polar residues" evidence="1">
    <location>
        <begin position="80"/>
        <end position="93"/>
    </location>
</feature>
<evidence type="ECO:0000313" key="3">
    <source>
        <dbReference type="EMBL" id="KAK0420498.1"/>
    </source>
</evidence>
<keyword evidence="4" id="KW-1185">Reference proteome</keyword>
<keyword evidence="2" id="KW-0472">Membrane</keyword>
<feature type="region of interest" description="Disordered" evidence="1">
    <location>
        <begin position="80"/>
        <end position="167"/>
    </location>
</feature>
<keyword evidence="2" id="KW-1133">Transmembrane helix</keyword>
<comment type="caution">
    <text evidence="3">The sequence shown here is derived from an EMBL/GenBank/DDBJ whole genome shotgun (WGS) entry which is preliminary data.</text>
</comment>
<proteinExistence type="predicted"/>
<accession>A0AA39M4J8</accession>
<protein>
    <submittedName>
        <fullName evidence="3">Uncharacterized protein</fullName>
    </submittedName>
</protein>
<dbReference type="Proteomes" id="UP001175271">
    <property type="component" value="Unassembled WGS sequence"/>
</dbReference>
<feature type="compositionally biased region" description="Low complexity" evidence="1">
    <location>
        <begin position="145"/>
        <end position="156"/>
    </location>
</feature>
<feature type="compositionally biased region" description="Polar residues" evidence="1">
    <location>
        <begin position="118"/>
        <end position="127"/>
    </location>
</feature>
<feature type="transmembrane region" description="Helical" evidence="2">
    <location>
        <begin position="12"/>
        <end position="35"/>
    </location>
</feature>
<evidence type="ECO:0000256" key="2">
    <source>
        <dbReference type="SAM" id="Phobius"/>
    </source>
</evidence>
<name>A0AA39M4J8_9BILA</name>
<feature type="compositionally biased region" description="Basic residues" evidence="1">
    <location>
        <begin position="94"/>
        <end position="106"/>
    </location>
</feature>
<sequence length="167" mass="18866">MIRSVGFSKITAYATLALFVLLPSMMMLLCAWNSFWKWKKKPRQRGWRDERIIILKASFSESEFEIPKITQSMESLAPTQSIDTLDITQSPSHRSQRSKRSSRRQKSNPGDEMKDNHTQGSSMSSVLEPQAPRKPEAKDGVRAPSYVSSSMSSDVASVDKKKNIVIV</sequence>
<organism evidence="3 4">
    <name type="scientific">Steinernema hermaphroditum</name>
    <dbReference type="NCBI Taxonomy" id="289476"/>
    <lineage>
        <taxon>Eukaryota</taxon>
        <taxon>Metazoa</taxon>
        <taxon>Ecdysozoa</taxon>
        <taxon>Nematoda</taxon>
        <taxon>Chromadorea</taxon>
        <taxon>Rhabditida</taxon>
        <taxon>Tylenchina</taxon>
        <taxon>Panagrolaimomorpha</taxon>
        <taxon>Strongyloidoidea</taxon>
        <taxon>Steinernematidae</taxon>
        <taxon>Steinernema</taxon>
    </lineage>
</organism>
<feature type="compositionally biased region" description="Basic and acidic residues" evidence="1">
    <location>
        <begin position="157"/>
        <end position="167"/>
    </location>
</feature>